<name>A0A3R7MQ96_PENVA</name>
<feature type="compositionally biased region" description="Basic and acidic residues" evidence="1">
    <location>
        <begin position="282"/>
        <end position="343"/>
    </location>
</feature>
<protein>
    <submittedName>
        <fullName evidence="2">Uncharacterized protein</fullName>
    </submittedName>
</protein>
<dbReference type="OrthoDB" id="6359816at2759"/>
<gene>
    <name evidence="2" type="ORF">C7M84_014613</name>
</gene>
<dbReference type="AlphaFoldDB" id="A0A3R7MQ96"/>
<sequence>MLRSGRMETPSSFSFLSKIKMEPEPFLSPISSPPREPTPPPSPDPSPRPLAFPRGRPMCWTSRHFEETDPLDAPGPSTSSGPPPRVRDYDQYHEDPHDLDSRLPGPTFSPGVLRALPFSGPAWAALDRITKRSRDILDDPEAVKDLFHKVKEHLRRQNNQTEAAATTHTDHTYIAQGNQKVVQQAINVNKSRRLNQMVQPQSPKAPDNGNKAASEQEANLVPHDKMKPGSNGADCMKNNEPALSTENKPQASEIVSTSSPPNQASEIVSTSSPPKQSCMLEGDSKDGCSLKYYKDSEMNSSDKSHKDVKKDEDQTQVHEGEALRLKSPEQEHNDEKIFVKEESPMEDEAGTASQQPEREVHHPELPRGFKDDKFWVGSIAETKKESCTDVSLQIRDVQSSLEKQDSHSEHPEISDAVEGHVASRILDRGQEASEQSREESKEQILQSDITSTADSKGGDTTEDMEITKTEDTTEHPQTLEEKDLTETKPFSSKVTSTTSGMEVSRCSQVASAPLYTSPSWWGRPKVMPARLRLNKFPVD</sequence>
<feature type="compositionally biased region" description="Basic and acidic residues" evidence="1">
    <location>
        <begin position="465"/>
        <end position="486"/>
    </location>
</feature>
<dbReference type="EMBL" id="QCYY01002823">
    <property type="protein sequence ID" value="ROT67288.1"/>
    <property type="molecule type" value="Genomic_DNA"/>
</dbReference>
<feature type="compositionally biased region" description="Basic and acidic residues" evidence="1">
    <location>
        <begin position="85"/>
        <end position="101"/>
    </location>
</feature>
<dbReference type="Proteomes" id="UP000283509">
    <property type="component" value="Unassembled WGS sequence"/>
</dbReference>
<feature type="compositionally biased region" description="Basic and acidic residues" evidence="1">
    <location>
        <begin position="425"/>
        <end position="442"/>
    </location>
</feature>
<feature type="compositionally biased region" description="Polar residues" evidence="1">
    <location>
        <begin position="443"/>
        <end position="454"/>
    </location>
</feature>
<comment type="caution">
    <text evidence="2">The sequence shown here is derived from an EMBL/GenBank/DDBJ whole genome shotgun (WGS) entry which is preliminary data.</text>
</comment>
<evidence type="ECO:0000313" key="3">
    <source>
        <dbReference type="Proteomes" id="UP000283509"/>
    </source>
</evidence>
<feature type="region of interest" description="Disordered" evidence="1">
    <location>
        <begin position="398"/>
        <end position="505"/>
    </location>
</feature>
<feature type="compositionally biased region" description="Pro residues" evidence="1">
    <location>
        <begin position="31"/>
        <end position="50"/>
    </location>
</feature>
<keyword evidence="3" id="KW-1185">Reference proteome</keyword>
<organism evidence="2 3">
    <name type="scientific">Penaeus vannamei</name>
    <name type="common">Whiteleg shrimp</name>
    <name type="synonym">Litopenaeus vannamei</name>
    <dbReference type="NCBI Taxonomy" id="6689"/>
    <lineage>
        <taxon>Eukaryota</taxon>
        <taxon>Metazoa</taxon>
        <taxon>Ecdysozoa</taxon>
        <taxon>Arthropoda</taxon>
        <taxon>Crustacea</taxon>
        <taxon>Multicrustacea</taxon>
        <taxon>Malacostraca</taxon>
        <taxon>Eumalacostraca</taxon>
        <taxon>Eucarida</taxon>
        <taxon>Decapoda</taxon>
        <taxon>Dendrobranchiata</taxon>
        <taxon>Penaeoidea</taxon>
        <taxon>Penaeidae</taxon>
        <taxon>Penaeus</taxon>
    </lineage>
</organism>
<feature type="compositionally biased region" description="Polar residues" evidence="1">
    <location>
        <begin position="488"/>
        <end position="505"/>
    </location>
</feature>
<feature type="compositionally biased region" description="Basic and acidic residues" evidence="1">
    <location>
        <begin position="356"/>
        <end position="370"/>
    </location>
</feature>
<feature type="compositionally biased region" description="Polar residues" evidence="1">
    <location>
        <begin position="193"/>
        <end position="202"/>
    </location>
</feature>
<feature type="compositionally biased region" description="Polar residues" evidence="1">
    <location>
        <begin position="241"/>
        <end position="275"/>
    </location>
</feature>
<feature type="compositionally biased region" description="Basic and acidic residues" evidence="1">
    <location>
        <begin position="402"/>
        <end position="413"/>
    </location>
</feature>
<reference evidence="2 3" key="2">
    <citation type="submission" date="2019-01" db="EMBL/GenBank/DDBJ databases">
        <title>The decoding of complex shrimp genome reveals the adaptation for benthos swimmer, frequently molting mechanism and breeding impact on genome.</title>
        <authorList>
            <person name="Sun Y."/>
            <person name="Gao Y."/>
            <person name="Yu Y."/>
        </authorList>
    </citation>
    <scope>NUCLEOTIDE SEQUENCE [LARGE SCALE GENOMIC DNA]</scope>
    <source>
        <tissue evidence="2">Muscle</tissue>
    </source>
</reference>
<accession>A0A3R7MQ96</accession>
<evidence type="ECO:0000256" key="1">
    <source>
        <dbReference type="SAM" id="MobiDB-lite"/>
    </source>
</evidence>
<reference evidence="2 3" key="1">
    <citation type="submission" date="2018-04" db="EMBL/GenBank/DDBJ databases">
        <authorList>
            <person name="Zhang X."/>
            <person name="Yuan J."/>
            <person name="Li F."/>
            <person name="Xiang J."/>
        </authorList>
    </citation>
    <scope>NUCLEOTIDE SEQUENCE [LARGE SCALE GENOMIC DNA]</scope>
    <source>
        <tissue evidence="2">Muscle</tissue>
    </source>
</reference>
<evidence type="ECO:0000313" key="2">
    <source>
        <dbReference type="EMBL" id="ROT67288.1"/>
    </source>
</evidence>
<proteinExistence type="predicted"/>
<feature type="region of interest" description="Disordered" evidence="1">
    <location>
        <begin position="24"/>
        <end position="106"/>
    </location>
</feature>
<feature type="region of interest" description="Disordered" evidence="1">
    <location>
        <begin position="193"/>
        <end position="370"/>
    </location>
</feature>